<evidence type="ECO:0000313" key="3">
    <source>
        <dbReference type="EMBL" id="MCC2748678.1"/>
    </source>
</evidence>
<evidence type="ECO:0008006" key="5">
    <source>
        <dbReference type="Google" id="ProtNLM"/>
    </source>
</evidence>
<evidence type="ECO:0000313" key="2">
    <source>
        <dbReference type="EMBL" id="MCB6960797.1"/>
    </source>
</evidence>
<organism evidence="1 4">
    <name type="scientific">Agathobacter rectalis</name>
    <dbReference type="NCBI Taxonomy" id="39491"/>
    <lineage>
        <taxon>Bacteria</taxon>
        <taxon>Bacillati</taxon>
        <taxon>Bacillota</taxon>
        <taxon>Clostridia</taxon>
        <taxon>Lachnospirales</taxon>
        <taxon>Lachnospiraceae</taxon>
        <taxon>Agathobacter</taxon>
    </lineage>
</organism>
<dbReference type="Proteomes" id="UP000095673">
    <property type="component" value="Unassembled WGS sequence"/>
</dbReference>
<dbReference type="EMBL" id="JAJFBX010000054">
    <property type="protein sequence ID" value="MCC2748678.1"/>
    <property type="molecule type" value="Genomic_DNA"/>
</dbReference>
<dbReference type="Proteomes" id="UP001197847">
    <property type="component" value="Unassembled WGS sequence"/>
</dbReference>
<dbReference type="AlphaFoldDB" id="A0A173VU04"/>
<evidence type="ECO:0000313" key="4">
    <source>
        <dbReference type="Proteomes" id="UP000095673"/>
    </source>
</evidence>
<name>A0A173VU04_9FIRM</name>
<evidence type="ECO:0000313" key="1">
    <source>
        <dbReference type="EMBL" id="CUN29595.1"/>
    </source>
</evidence>
<dbReference type="RefSeq" id="WP_306723549.1">
    <property type="nucleotide sequence ID" value="NZ_CYXM01000028.1"/>
</dbReference>
<dbReference type="PROSITE" id="PS51257">
    <property type="entry name" value="PROKAR_LIPOPROTEIN"/>
    <property type="match status" value="1"/>
</dbReference>
<protein>
    <recommendedName>
        <fullName evidence="5">Lipoprotein</fullName>
    </recommendedName>
</protein>
<dbReference type="Proteomes" id="UP001197741">
    <property type="component" value="Unassembled WGS sequence"/>
</dbReference>
<proteinExistence type="predicted"/>
<reference evidence="2" key="3">
    <citation type="submission" date="2021-10" db="EMBL/GenBank/DDBJ databases">
        <title>Collection of gut derived symbiotic bacterial strains cultured from healthy donors.</title>
        <authorList>
            <person name="Lin H."/>
            <person name="Littmann E."/>
            <person name="Kohout C."/>
            <person name="Pamer E.G."/>
        </authorList>
    </citation>
    <scope>NUCLEOTIDE SEQUENCE</scope>
    <source>
        <strain evidence="2">DFI.7.28A</strain>
    </source>
</reference>
<reference evidence="1 4" key="1">
    <citation type="submission" date="2015-09" db="EMBL/GenBank/DDBJ databases">
        <authorList>
            <consortium name="Pathogen Informatics"/>
        </authorList>
    </citation>
    <scope>NUCLEOTIDE SEQUENCE [LARGE SCALE GENOMIC DNA]</scope>
    <source>
        <strain evidence="1 4">2789STDY5834968</strain>
    </source>
</reference>
<gene>
    <name evidence="1" type="ORF">ERS852580_03428</name>
    <name evidence="2" type="ORF">LIZ82_07835</name>
    <name evidence="3" type="ORF">LK487_16930</name>
</gene>
<dbReference type="EMBL" id="CYXM01000028">
    <property type="protein sequence ID" value="CUN29595.1"/>
    <property type="molecule type" value="Genomic_DNA"/>
</dbReference>
<sequence>MKKIFHLIAVTISLVLLVGCISNNLGDEKSMNLKIDGIEQITVSTQTTGQKQDVIIEKEKFEDLISKLNSYSLKEITDEKDKGWQYLIKIEKKGGEITLISFMDNKVKVNDIVYEVRDYNIDDFSYLFE</sequence>
<dbReference type="EMBL" id="JAJCJQ010000008">
    <property type="protein sequence ID" value="MCB6960797.1"/>
    <property type="molecule type" value="Genomic_DNA"/>
</dbReference>
<reference evidence="3" key="2">
    <citation type="submission" date="2021-10" db="EMBL/GenBank/DDBJ databases">
        <title>Collection of gut derived symbiotic bacterial strains cultured from healthy donors.</title>
        <authorList>
            <person name="Lin H."/>
            <person name="Littmann E."/>
            <person name="Claire K."/>
            <person name="Pamer E."/>
        </authorList>
    </citation>
    <scope>NUCLEOTIDE SEQUENCE</scope>
    <source>
        <strain evidence="3">MSK.22.92</strain>
    </source>
</reference>
<accession>A0A173VU04</accession>